<gene>
    <name evidence="1" type="ORF">SEUCBS140593_010510</name>
</gene>
<sequence>MVRLYGLDGDDWPASYFTDSYISQLLEVMGVMDLPRLVIGRQTPALGIWARTRRAQALHHGRIQGGIETVTGVPRTLLDILARDDNALVERDLWQWQGEDNGELLQAHLWDAWRLAGILLVRRQRRQCRLSDASVRDDDDGERCAPSSKHLLWRLVAALEAVRFGLQQVENKHLLVANGTFFPFVIAGTESALLREEPTWLVPLERIREVSPRINPAQNVRTACEILGQAWAELESAVDEVYDLERAIMAWGGELAMF</sequence>
<name>A0ABP0D1J8_9PEZI</name>
<comment type="caution">
    <text evidence="1">The sequence shown here is derived from an EMBL/GenBank/DDBJ whole genome shotgun (WGS) entry which is preliminary data.</text>
</comment>
<evidence type="ECO:0000313" key="2">
    <source>
        <dbReference type="Proteomes" id="UP001642482"/>
    </source>
</evidence>
<reference evidence="1 2" key="1">
    <citation type="submission" date="2024-01" db="EMBL/GenBank/DDBJ databases">
        <authorList>
            <person name="Allen C."/>
            <person name="Tagirdzhanova G."/>
        </authorList>
    </citation>
    <scope>NUCLEOTIDE SEQUENCE [LARGE SCALE GENOMIC DNA]</scope>
</reference>
<dbReference type="Proteomes" id="UP001642482">
    <property type="component" value="Unassembled WGS sequence"/>
</dbReference>
<organism evidence="1 2">
    <name type="scientific">Sporothrix eucalyptigena</name>
    <dbReference type="NCBI Taxonomy" id="1812306"/>
    <lineage>
        <taxon>Eukaryota</taxon>
        <taxon>Fungi</taxon>
        <taxon>Dikarya</taxon>
        <taxon>Ascomycota</taxon>
        <taxon>Pezizomycotina</taxon>
        <taxon>Sordariomycetes</taxon>
        <taxon>Sordariomycetidae</taxon>
        <taxon>Ophiostomatales</taxon>
        <taxon>Ophiostomataceae</taxon>
        <taxon>Sporothrix</taxon>
    </lineage>
</organism>
<evidence type="ECO:0000313" key="1">
    <source>
        <dbReference type="EMBL" id="CAK7238284.1"/>
    </source>
</evidence>
<keyword evidence="2" id="KW-1185">Reference proteome</keyword>
<dbReference type="EMBL" id="CAWUHD010000226">
    <property type="protein sequence ID" value="CAK7238284.1"/>
    <property type="molecule type" value="Genomic_DNA"/>
</dbReference>
<accession>A0ABP0D1J8</accession>
<protein>
    <submittedName>
        <fullName evidence="1">Uncharacterized protein</fullName>
    </submittedName>
</protein>
<proteinExistence type="predicted"/>